<evidence type="ECO:0000313" key="1">
    <source>
        <dbReference type="EnsemblPlants" id="AET4Gv20725800.1"/>
    </source>
</evidence>
<dbReference type="EnsemblPlants" id="AET4Gv20725800.1">
    <property type="protein sequence ID" value="AET4Gv20725800.1"/>
    <property type="gene ID" value="AET4Gv20725800"/>
</dbReference>
<evidence type="ECO:0000313" key="2">
    <source>
        <dbReference type="Proteomes" id="UP000015105"/>
    </source>
</evidence>
<reference evidence="1" key="5">
    <citation type="journal article" date="2021" name="G3 (Bethesda)">
        <title>Aegilops tauschii genome assembly Aet v5.0 features greater sequence contiguity and improved annotation.</title>
        <authorList>
            <person name="Wang L."/>
            <person name="Zhu T."/>
            <person name="Rodriguez J.C."/>
            <person name="Deal K.R."/>
            <person name="Dubcovsky J."/>
            <person name="McGuire P.E."/>
            <person name="Lux T."/>
            <person name="Spannagl M."/>
            <person name="Mayer K.F.X."/>
            <person name="Baldrich P."/>
            <person name="Meyers B.C."/>
            <person name="Huo N."/>
            <person name="Gu Y.Q."/>
            <person name="Zhou H."/>
            <person name="Devos K.M."/>
            <person name="Bennetzen J.L."/>
            <person name="Unver T."/>
            <person name="Budak H."/>
            <person name="Gulick P.J."/>
            <person name="Galiba G."/>
            <person name="Kalapos B."/>
            <person name="Nelson D.R."/>
            <person name="Li P."/>
            <person name="You F.M."/>
            <person name="Luo M.C."/>
            <person name="Dvorak J."/>
        </authorList>
    </citation>
    <scope>NUCLEOTIDE SEQUENCE [LARGE SCALE GENOMIC DNA]</scope>
    <source>
        <strain evidence="1">cv. AL8/78</strain>
    </source>
</reference>
<reference evidence="1" key="3">
    <citation type="journal article" date="2017" name="Nature">
        <title>Genome sequence of the progenitor of the wheat D genome Aegilops tauschii.</title>
        <authorList>
            <person name="Luo M.C."/>
            <person name="Gu Y.Q."/>
            <person name="Puiu D."/>
            <person name="Wang H."/>
            <person name="Twardziok S.O."/>
            <person name="Deal K.R."/>
            <person name="Huo N."/>
            <person name="Zhu T."/>
            <person name="Wang L."/>
            <person name="Wang Y."/>
            <person name="McGuire P.E."/>
            <person name="Liu S."/>
            <person name="Long H."/>
            <person name="Ramasamy R.K."/>
            <person name="Rodriguez J.C."/>
            <person name="Van S.L."/>
            <person name="Yuan L."/>
            <person name="Wang Z."/>
            <person name="Xia Z."/>
            <person name="Xiao L."/>
            <person name="Anderson O.D."/>
            <person name="Ouyang S."/>
            <person name="Liang Y."/>
            <person name="Zimin A.V."/>
            <person name="Pertea G."/>
            <person name="Qi P."/>
            <person name="Bennetzen J.L."/>
            <person name="Dai X."/>
            <person name="Dawson M.W."/>
            <person name="Muller H.G."/>
            <person name="Kugler K."/>
            <person name="Rivarola-Duarte L."/>
            <person name="Spannagl M."/>
            <person name="Mayer K.F.X."/>
            <person name="Lu F.H."/>
            <person name="Bevan M.W."/>
            <person name="Leroy P."/>
            <person name="Li P."/>
            <person name="You F.M."/>
            <person name="Sun Q."/>
            <person name="Liu Z."/>
            <person name="Lyons E."/>
            <person name="Wicker T."/>
            <person name="Salzberg S.L."/>
            <person name="Devos K.M."/>
            <person name="Dvorak J."/>
        </authorList>
    </citation>
    <scope>NUCLEOTIDE SEQUENCE [LARGE SCALE GENOMIC DNA]</scope>
    <source>
        <strain evidence="1">cv. AL8/78</strain>
    </source>
</reference>
<reference evidence="2" key="1">
    <citation type="journal article" date="2014" name="Science">
        <title>Ancient hybridizations among the ancestral genomes of bread wheat.</title>
        <authorList>
            <consortium name="International Wheat Genome Sequencing Consortium,"/>
            <person name="Marcussen T."/>
            <person name="Sandve S.R."/>
            <person name="Heier L."/>
            <person name="Spannagl M."/>
            <person name="Pfeifer M."/>
            <person name="Jakobsen K.S."/>
            <person name="Wulff B.B."/>
            <person name="Steuernagel B."/>
            <person name="Mayer K.F."/>
            <person name="Olsen O.A."/>
        </authorList>
    </citation>
    <scope>NUCLEOTIDE SEQUENCE [LARGE SCALE GENOMIC DNA]</scope>
    <source>
        <strain evidence="2">cv. AL8/78</strain>
    </source>
</reference>
<name>A0A453IY81_AEGTS</name>
<reference evidence="2" key="2">
    <citation type="journal article" date="2017" name="Nat. Plants">
        <title>The Aegilops tauschii genome reveals multiple impacts of transposons.</title>
        <authorList>
            <person name="Zhao G."/>
            <person name="Zou C."/>
            <person name="Li K."/>
            <person name="Wang K."/>
            <person name="Li T."/>
            <person name="Gao L."/>
            <person name="Zhang X."/>
            <person name="Wang H."/>
            <person name="Yang Z."/>
            <person name="Liu X."/>
            <person name="Jiang W."/>
            <person name="Mao L."/>
            <person name="Kong X."/>
            <person name="Jiao Y."/>
            <person name="Jia J."/>
        </authorList>
    </citation>
    <scope>NUCLEOTIDE SEQUENCE [LARGE SCALE GENOMIC DNA]</scope>
    <source>
        <strain evidence="2">cv. AL8/78</strain>
    </source>
</reference>
<keyword evidence="2" id="KW-1185">Reference proteome</keyword>
<dbReference type="AlphaFoldDB" id="A0A453IY81"/>
<sequence length="42" mass="4868">MVLVRSWVWFKLYLSGSPVRLCILLVCPPVAYKMASRIWSVV</sequence>
<organism evidence="1 2">
    <name type="scientific">Aegilops tauschii subsp. strangulata</name>
    <name type="common">Goatgrass</name>
    <dbReference type="NCBI Taxonomy" id="200361"/>
    <lineage>
        <taxon>Eukaryota</taxon>
        <taxon>Viridiplantae</taxon>
        <taxon>Streptophyta</taxon>
        <taxon>Embryophyta</taxon>
        <taxon>Tracheophyta</taxon>
        <taxon>Spermatophyta</taxon>
        <taxon>Magnoliopsida</taxon>
        <taxon>Liliopsida</taxon>
        <taxon>Poales</taxon>
        <taxon>Poaceae</taxon>
        <taxon>BOP clade</taxon>
        <taxon>Pooideae</taxon>
        <taxon>Triticodae</taxon>
        <taxon>Triticeae</taxon>
        <taxon>Triticinae</taxon>
        <taxon>Aegilops</taxon>
    </lineage>
</organism>
<protein>
    <submittedName>
        <fullName evidence="1">Uncharacterized protein</fullName>
    </submittedName>
</protein>
<reference evidence="1" key="4">
    <citation type="submission" date="2019-03" db="UniProtKB">
        <authorList>
            <consortium name="EnsemblPlants"/>
        </authorList>
    </citation>
    <scope>IDENTIFICATION</scope>
</reference>
<proteinExistence type="predicted"/>
<accession>A0A453IY81</accession>
<dbReference type="Proteomes" id="UP000015105">
    <property type="component" value="Chromosome 4D"/>
</dbReference>
<dbReference type="Gramene" id="AET4Gv20725800.1">
    <property type="protein sequence ID" value="AET4Gv20725800.1"/>
    <property type="gene ID" value="AET4Gv20725800"/>
</dbReference>